<dbReference type="PROSITE" id="PS51186">
    <property type="entry name" value="GNAT"/>
    <property type="match status" value="1"/>
</dbReference>
<dbReference type="RefSeq" id="WP_145909019.1">
    <property type="nucleotide sequence ID" value="NZ_VIWT01000002.1"/>
</dbReference>
<dbReference type="Pfam" id="PF00583">
    <property type="entry name" value="Acetyltransf_1"/>
    <property type="match status" value="1"/>
</dbReference>
<dbReference type="GO" id="GO:0016747">
    <property type="term" value="F:acyltransferase activity, transferring groups other than amino-acyl groups"/>
    <property type="evidence" value="ECO:0007669"/>
    <property type="project" value="InterPro"/>
</dbReference>
<keyword evidence="2" id="KW-0808">Transferase</keyword>
<reference evidence="2 3" key="1">
    <citation type="submission" date="2019-06" db="EMBL/GenBank/DDBJ databases">
        <title>Sequencing the genomes of 1000 actinobacteria strains.</title>
        <authorList>
            <person name="Klenk H.-P."/>
        </authorList>
    </citation>
    <scope>NUCLEOTIDE SEQUENCE [LARGE SCALE GENOMIC DNA]</scope>
    <source>
        <strain evidence="2 3">DSM 44826</strain>
    </source>
</reference>
<protein>
    <submittedName>
        <fullName evidence="2">Acetyltransferase (GNAT) family protein</fullName>
    </submittedName>
</protein>
<dbReference type="AlphaFoldDB" id="A0A561TWF9"/>
<comment type="caution">
    <text evidence="2">The sequence shown here is derived from an EMBL/GenBank/DDBJ whole genome shotgun (WGS) entry which is preliminary data.</text>
</comment>
<name>A0A561TWF9_9ACTN</name>
<dbReference type="EMBL" id="VIWT01000002">
    <property type="protein sequence ID" value="TWF91424.1"/>
    <property type="molecule type" value="Genomic_DNA"/>
</dbReference>
<dbReference type="Proteomes" id="UP000317940">
    <property type="component" value="Unassembled WGS sequence"/>
</dbReference>
<proteinExistence type="predicted"/>
<dbReference type="SUPFAM" id="SSF55729">
    <property type="entry name" value="Acyl-CoA N-acyltransferases (Nat)"/>
    <property type="match status" value="1"/>
</dbReference>
<feature type="domain" description="N-acetyltransferase" evidence="1">
    <location>
        <begin position="128"/>
        <end position="262"/>
    </location>
</feature>
<gene>
    <name evidence="2" type="ORF">FHX73_12539</name>
</gene>
<keyword evidence="3" id="KW-1185">Reference proteome</keyword>
<accession>A0A561TWF9</accession>
<sequence>MLSATDVAAASAAWMWAPDDAEVVEGDGFTLVRLPEHFAWDLSVLAFTPTGSGPLGAAVDAVIERARAFEVPVLDWEVGLGAPAGLAGELTARGGQVKLTLEVLARDLGQEIPVLPPPTADLTVRWATDFETARDGSAVAVVGFGGELPPDEQIEAAAAKYAAAVPAGGGGMLVAYVDGAPVGFGGLSLVDGVARLSGGVVVPAERGRGIYRALVESRLSYAVAHGARMALVKGNVVTSAPILRKAGFTSFGQEPIYAVPLS</sequence>
<dbReference type="InterPro" id="IPR000182">
    <property type="entry name" value="GNAT_dom"/>
</dbReference>
<dbReference type="Gene3D" id="3.40.630.30">
    <property type="match status" value="1"/>
</dbReference>
<evidence type="ECO:0000313" key="2">
    <source>
        <dbReference type="EMBL" id="TWF91424.1"/>
    </source>
</evidence>
<dbReference type="OrthoDB" id="4375873at2"/>
<organism evidence="2 3">
    <name type="scientific">Kitasatospora viridis</name>
    <dbReference type="NCBI Taxonomy" id="281105"/>
    <lineage>
        <taxon>Bacteria</taxon>
        <taxon>Bacillati</taxon>
        <taxon>Actinomycetota</taxon>
        <taxon>Actinomycetes</taxon>
        <taxon>Kitasatosporales</taxon>
        <taxon>Streptomycetaceae</taxon>
        <taxon>Kitasatospora</taxon>
    </lineage>
</organism>
<evidence type="ECO:0000313" key="3">
    <source>
        <dbReference type="Proteomes" id="UP000317940"/>
    </source>
</evidence>
<evidence type="ECO:0000259" key="1">
    <source>
        <dbReference type="PROSITE" id="PS51186"/>
    </source>
</evidence>
<dbReference type="CDD" id="cd04301">
    <property type="entry name" value="NAT_SF"/>
    <property type="match status" value="1"/>
</dbReference>
<dbReference type="InterPro" id="IPR016181">
    <property type="entry name" value="Acyl_CoA_acyltransferase"/>
</dbReference>